<comment type="caution">
    <text evidence="1">The sequence shown here is derived from an EMBL/GenBank/DDBJ whole genome shotgun (WGS) entry which is preliminary data.</text>
</comment>
<dbReference type="SUPFAM" id="SSF52980">
    <property type="entry name" value="Restriction endonuclease-like"/>
    <property type="match status" value="1"/>
</dbReference>
<organism evidence="1 2">
    <name type="scientific">Plectonema cf. radiosum LEGE 06105</name>
    <dbReference type="NCBI Taxonomy" id="945769"/>
    <lineage>
        <taxon>Bacteria</taxon>
        <taxon>Bacillati</taxon>
        <taxon>Cyanobacteriota</taxon>
        <taxon>Cyanophyceae</taxon>
        <taxon>Oscillatoriophycideae</taxon>
        <taxon>Oscillatoriales</taxon>
        <taxon>Microcoleaceae</taxon>
        <taxon>Plectonema</taxon>
    </lineage>
</organism>
<keyword evidence="2" id="KW-1185">Reference proteome</keyword>
<dbReference type="AlphaFoldDB" id="A0A8J7F9G6"/>
<name>A0A8J7F9G6_9CYAN</name>
<reference evidence="1" key="1">
    <citation type="submission" date="2020-10" db="EMBL/GenBank/DDBJ databases">
        <authorList>
            <person name="Castelo-Branco R."/>
            <person name="Eusebio N."/>
            <person name="Adriana R."/>
            <person name="Vieira A."/>
            <person name="Brugerolle De Fraissinette N."/>
            <person name="Rezende De Castro R."/>
            <person name="Schneider M.P."/>
            <person name="Vasconcelos V."/>
            <person name="Leao P.N."/>
        </authorList>
    </citation>
    <scope>NUCLEOTIDE SEQUENCE</scope>
    <source>
        <strain evidence="1">LEGE 06105</strain>
    </source>
</reference>
<dbReference type="InterPro" id="IPR014919">
    <property type="entry name" value="XisH"/>
</dbReference>
<gene>
    <name evidence="1" type="ORF">IQ247_04700</name>
</gene>
<dbReference type="RefSeq" id="WP_193917539.1">
    <property type="nucleotide sequence ID" value="NZ_JADEWL010000009.1"/>
</dbReference>
<dbReference type="Proteomes" id="UP000620559">
    <property type="component" value="Unassembled WGS sequence"/>
</dbReference>
<sequence length="82" mass="9233">MLVTQWLAYVFHYAVRKGLEKEGWLITDDPLRIQAGGADMEIDLGAEKIIAAECGEEKIAVEIKSFIGTSNRVHPSFYYSLK</sequence>
<evidence type="ECO:0000313" key="1">
    <source>
        <dbReference type="EMBL" id="MBE9212018.1"/>
    </source>
</evidence>
<evidence type="ECO:0008006" key="3">
    <source>
        <dbReference type="Google" id="ProtNLM"/>
    </source>
</evidence>
<dbReference type="InterPro" id="IPR011856">
    <property type="entry name" value="tRNA_endonuc-like_dom_sf"/>
</dbReference>
<protein>
    <recommendedName>
        <fullName evidence="3">FdxN element excision controlling factor protein</fullName>
    </recommendedName>
</protein>
<dbReference type="Pfam" id="PF08814">
    <property type="entry name" value="XisH"/>
    <property type="match status" value="1"/>
</dbReference>
<dbReference type="InterPro" id="IPR011335">
    <property type="entry name" value="Restrct_endonuc-II-like"/>
</dbReference>
<dbReference type="GO" id="GO:0003676">
    <property type="term" value="F:nucleic acid binding"/>
    <property type="evidence" value="ECO:0007669"/>
    <property type="project" value="InterPro"/>
</dbReference>
<evidence type="ECO:0000313" key="2">
    <source>
        <dbReference type="Proteomes" id="UP000620559"/>
    </source>
</evidence>
<dbReference type="Gene3D" id="3.40.1350.10">
    <property type="match status" value="1"/>
</dbReference>
<accession>A0A8J7F9G6</accession>
<proteinExistence type="predicted"/>
<dbReference type="EMBL" id="JADEWL010000009">
    <property type="protein sequence ID" value="MBE9212018.1"/>
    <property type="molecule type" value="Genomic_DNA"/>
</dbReference>